<dbReference type="AlphaFoldDB" id="X0ZIA4"/>
<keyword evidence="9" id="KW-0594">Phospholipid biosynthesis</keyword>
<dbReference type="GO" id="GO:0046474">
    <property type="term" value="P:glycerophospholipid biosynthetic process"/>
    <property type="evidence" value="ECO:0007669"/>
    <property type="project" value="TreeGrafter"/>
</dbReference>
<accession>X0ZIA4</accession>
<dbReference type="PANTHER" id="PTHR14269">
    <property type="entry name" value="CDP-DIACYLGLYCEROL--GLYCEROL-3-PHOSPHATE 3-PHOSPHATIDYLTRANSFERASE-RELATED"/>
    <property type="match status" value="1"/>
</dbReference>
<dbReference type="GO" id="GO:0008444">
    <property type="term" value="F:CDP-diacylglycerol-glycerol-3-phosphate 3-phosphatidyltransferase activity"/>
    <property type="evidence" value="ECO:0007669"/>
    <property type="project" value="InterPro"/>
</dbReference>
<dbReference type="NCBIfam" id="TIGR00560">
    <property type="entry name" value="pgsA"/>
    <property type="match status" value="1"/>
</dbReference>
<evidence type="ECO:0000256" key="3">
    <source>
        <dbReference type="ARBA" id="ARBA00022516"/>
    </source>
</evidence>
<feature type="transmembrane region" description="Helical" evidence="11">
    <location>
        <begin position="6"/>
        <end position="23"/>
    </location>
</feature>
<dbReference type="InterPro" id="IPR000462">
    <property type="entry name" value="CDP-OH_P_trans"/>
</dbReference>
<keyword evidence="4" id="KW-0808">Transferase</keyword>
<keyword evidence="5 11" id="KW-0812">Transmembrane</keyword>
<feature type="transmembrane region" description="Helical" evidence="11">
    <location>
        <begin position="164"/>
        <end position="183"/>
    </location>
</feature>
<reference evidence="12" key="1">
    <citation type="journal article" date="2014" name="Front. Microbiol.">
        <title>High frequency of phylogenetically diverse reductive dehalogenase-homologous genes in deep subseafloor sedimentary metagenomes.</title>
        <authorList>
            <person name="Kawai M."/>
            <person name="Futagami T."/>
            <person name="Toyoda A."/>
            <person name="Takaki Y."/>
            <person name="Nishi S."/>
            <person name="Hori S."/>
            <person name="Arai W."/>
            <person name="Tsubouchi T."/>
            <person name="Morono Y."/>
            <person name="Uchiyama I."/>
            <person name="Ito T."/>
            <person name="Fujiyama A."/>
            <person name="Inagaki F."/>
            <person name="Takami H."/>
        </authorList>
    </citation>
    <scope>NUCLEOTIDE SEQUENCE</scope>
    <source>
        <strain evidence="12">Expedition CK06-06</strain>
    </source>
</reference>
<evidence type="ECO:0000256" key="7">
    <source>
        <dbReference type="ARBA" id="ARBA00023098"/>
    </source>
</evidence>
<organism evidence="12">
    <name type="scientific">marine sediment metagenome</name>
    <dbReference type="NCBI Taxonomy" id="412755"/>
    <lineage>
        <taxon>unclassified sequences</taxon>
        <taxon>metagenomes</taxon>
        <taxon>ecological metagenomes</taxon>
    </lineage>
</organism>
<dbReference type="Pfam" id="PF01066">
    <property type="entry name" value="CDP-OH_P_transf"/>
    <property type="match status" value="1"/>
</dbReference>
<feature type="transmembrane region" description="Helical" evidence="11">
    <location>
        <begin position="35"/>
        <end position="57"/>
    </location>
</feature>
<dbReference type="Gene3D" id="1.20.120.1760">
    <property type="match status" value="1"/>
</dbReference>
<evidence type="ECO:0000256" key="8">
    <source>
        <dbReference type="ARBA" id="ARBA00023136"/>
    </source>
</evidence>
<evidence type="ECO:0000256" key="4">
    <source>
        <dbReference type="ARBA" id="ARBA00022679"/>
    </source>
</evidence>
<sequence>MNLSNRLTIFRILTIPIFLFFLLTNSSNSIRQTQFIWAATIIFLISAITDIVDGYIARIKNEVTEWGKLMDPIADKILVSSAIIALVELGRIPSWVAIIIIFREFLISGLRAVAATRNVIISASILGKAKTVIQTIAILITIINVPTSGISFFPISFLGIKLEWYFLIVAIIVTLASGLDYVWRFGATLAKLSVKEISKNK</sequence>
<evidence type="ECO:0000256" key="2">
    <source>
        <dbReference type="ARBA" id="ARBA00010441"/>
    </source>
</evidence>
<dbReference type="GO" id="GO:0016020">
    <property type="term" value="C:membrane"/>
    <property type="evidence" value="ECO:0007669"/>
    <property type="project" value="UniProtKB-SubCell"/>
</dbReference>
<feature type="transmembrane region" description="Helical" evidence="11">
    <location>
        <begin position="77"/>
        <end position="102"/>
    </location>
</feature>
<keyword evidence="3" id="KW-0444">Lipid biosynthesis</keyword>
<dbReference type="InterPro" id="IPR004570">
    <property type="entry name" value="Phosphatidylglycerol_P_synth"/>
</dbReference>
<evidence type="ECO:0000256" key="1">
    <source>
        <dbReference type="ARBA" id="ARBA00004141"/>
    </source>
</evidence>
<evidence type="ECO:0000313" key="12">
    <source>
        <dbReference type="EMBL" id="GAG60088.1"/>
    </source>
</evidence>
<dbReference type="EMBL" id="BART01000991">
    <property type="protein sequence ID" value="GAG60088.1"/>
    <property type="molecule type" value="Genomic_DNA"/>
</dbReference>
<evidence type="ECO:0000256" key="5">
    <source>
        <dbReference type="ARBA" id="ARBA00022692"/>
    </source>
</evidence>
<protein>
    <recommendedName>
        <fullName evidence="13">CDP-diacylglycerol--glycerol-3-phosphate 3-phosphatidyltransferase</fullName>
    </recommendedName>
</protein>
<evidence type="ECO:0000256" key="11">
    <source>
        <dbReference type="SAM" id="Phobius"/>
    </source>
</evidence>
<keyword evidence="7" id="KW-0443">Lipid metabolism</keyword>
<keyword evidence="10" id="KW-1208">Phospholipid metabolism</keyword>
<dbReference type="InterPro" id="IPR050324">
    <property type="entry name" value="CDP-alcohol_PTase-I"/>
</dbReference>
<feature type="transmembrane region" description="Helical" evidence="11">
    <location>
        <begin position="136"/>
        <end position="158"/>
    </location>
</feature>
<name>X0ZIA4_9ZZZZ</name>
<comment type="similarity">
    <text evidence="2">Belongs to the CDP-alcohol phosphatidyltransferase class-I family.</text>
</comment>
<gene>
    <name evidence="12" type="ORF">S01H4_03888</name>
</gene>
<evidence type="ECO:0008006" key="13">
    <source>
        <dbReference type="Google" id="ProtNLM"/>
    </source>
</evidence>
<dbReference type="PROSITE" id="PS00379">
    <property type="entry name" value="CDP_ALCOHOL_P_TRANSF"/>
    <property type="match status" value="1"/>
</dbReference>
<comment type="caution">
    <text evidence="12">The sequence shown here is derived from an EMBL/GenBank/DDBJ whole genome shotgun (WGS) entry which is preliminary data.</text>
</comment>
<dbReference type="InterPro" id="IPR048254">
    <property type="entry name" value="CDP_ALCOHOL_P_TRANSF_CS"/>
</dbReference>
<dbReference type="PANTHER" id="PTHR14269:SF62">
    <property type="entry name" value="CDP-DIACYLGLYCEROL--GLYCEROL-3-PHOSPHATE 3-PHOSPHATIDYLTRANSFERASE 1, CHLOROPLASTIC"/>
    <property type="match status" value="1"/>
</dbReference>
<comment type="subcellular location">
    <subcellularLocation>
        <location evidence="1">Membrane</location>
        <topology evidence="1">Multi-pass membrane protein</topology>
    </subcellularLocation>
</comment>
<evidence type="ECO:0000256" key="6">
    <source>
        <dbReference type="ARBA" id="ARBA00022989"/>
    </source>
</evidence>
<keyword evidence="6 11" id="KW-1133">Transmembrane helix</keyword>
<evidence type="ECO:0000256" key="9">
    <source>
        <dbReference type="ARBA" id="ARBA00023209"/>
    </source>
</evidence>
<dbReference type="PIRSF" id="PIRSF000847">
    <property type="entry name" value="Phos_ph_gly_syn"/>
    <property type="match status" value="1"/>
</dbReference>
<proteinExistence type="inferred from homology"/>
<keyword evidence="8 11" id="KW-0472">Membrane</keyword>
<dbReference type="InterPro" id="IPR043130">
    <property type="entry name" value="CDP-OH_PTrfase_TM_dom"/>
</dbReference>
<evidence type="ECO:0000256" key="10">
    <source>
        <dbReference type="ARBA" id="ARBA00023264"/>
    </source>
</evidence>